<feature type="region of interest" description="Disordered" evidence="2">
    <location>
        <begin position="125"/>
        <end position="157"/>
    </location>
</feature>
<reference evidence="3" key="1">
    <citation type="submission" date="2021-02" db="EMBL/GenBank/DDBJ databases">
        <authorList>
            <person name="Nowell W R."/>
        </authorList>
    </citation>
    <scope>NUCLEOTIDE SEQUENCE</scope>
</reference>
<evidence type="ECO:0000313" key="5">
    <source>
        <dbReference type="Proteomes" id="UP000663891"/>
    </source>
</evidence>
<dbReference type="OrthoDB" id="76453at2759"/>
<feature type="coiled-coil region" evidence="1">
    <location>
        <begin position="56"/>
        <end position="90"/>
    </location>
</feature>
<dbReference type="AlphaFoldDB" id="A0A815P7P8"/>
<dbReference type="EMBL" id="CAJOAY010000685">
    <property type="protein sequence ID" value="CAF3716033.1"/>
    <property type="molecule type" value="Genomic_DNA"/>
</dbReference>
<evidence type="ECO:0000313" key="3">
    <source>
        <dbReference type="EMBL" id="CAF1445352.1"/>
    </source>
</evidence>
<organism evidence="3 5">
    <name type="scientific">Adineta steineri</name>
    <dbReference type="NCBI Taxonomy" id="433720"/>
    <lineage>
        <taxon>Eukaryota</taxon>
        <taxon>Metazoa</taxon>
        <taxon>Spiralia</taxon>
        <taxon>Gnathifera</taxon>
        <taxon>Rotifera</taxon>
        <taxon>Eurotatoria</taxon>
        <taxon>Bdelloidea</taxon>
        <taxon>Adinetida</taxon>
        <taxon>Adinetidae</taxon>
        <taxon>Adineta</taxon>
    </lineage>
</organism>
<gene>
    <name evidence="4" type="ORF">OKA104_LOCUS13527</name>
    <name evidence="3" type="ORF">VCS650_LOCUS39144</name>
</gene>
<accession>A0A815P7P8</accession>
<evidence type="ECO:0000256" key="1">
    <source>
        <dbReference type="SAM" id="Coils"/>
    </source>
</evidence>
<evidence type="ECO:0000256" key="2">
    <source>
        <dbReference type="SAM" id="MobiDB-lite"/>
    </source>
</evidence>
<evidence type="ECO:0000313" key="4">
    <source>
        <dbReference type="EMBL" id="CAF3716033.1"/>
    </source>
</evidence>
<evidence type="ECO:0008006" key="6">
    <source>
        <dbReference type="Google" id="ProtNLM"/>
    </source>
</evidence>
<dbReference type="Proteomes" id="UP000663881">
    <property type="component" value="Unassembled WGS sequence"/>
</dbReference>
<sequence>MWESANTTATNTIDYNSQISFYEYPPQKPFINSIYQPLRSSSNSLSKTVALPESNRDQLLTTLQALSLRIKTLENEREKAELNLHQITNDIHQPRIHHKHVQNTSDKQMKKGNQDLYSSQDQYNKKTLQITNEDRPRKIRTGRKKKRSYQENDNFDIGNCEGRHFHVDINTVPFILGASTTPSHNVKSNLQNVIALLKNHNHHLCLSSKEYSELLHSNGKNDFSPHNDHYNKSSRTRSSSVSPVRSKSTSIRRSHSAVRRPQSSINSDRQCYSRIKSLRQEFEILAREHASLNTSRANSRELEIINRRMEMILDELERLQRQIKSSSRKSSSFRDQIESEKIETPLETLRKTRLLQIILKDPTNRQLCRERSHRRRSNIND</sequence>
<dbReference type="EMBL" id="CAJNON010001254">
    <property type="protein sequence ID" value="CAF1445352.1"/>
    <property type="molecule type" value="Genomic_DNA"/>
</dbReference>
<keyword evidence="1" id="KW-0175">Coiled coil</keyword>
<dbReference type="Proteomes" id="UP000663891">
    <property type="component" value="Unassembled WGS sequence"/>
</dbReference>
<feature type="coiled-coil region" evidence="1">
    <location>
        <begin position="275"/>
        <end position="336"/>
    </location>
</feature>
<name>A0A815P7P8_9BILA</name>
<feature type="compositionally biased region" description="Basic residues" evidence="2">
    <location>
        <begin position="137"/>
        <end position="147"/>
    </location>
</feature>
<feature type="compositionally biased region" description="Low complexity" evidence="2">
    <location>
        <begin position="236"/>
        <end position="249"/>
    </location>
</feature>
<proteinExistence type="predicted"/>
<feature type="region of interest" description="Disordered" evidence="2">
    <location>
        <begin position="217"/>
        <end position="269"/>
    </location>
</feature>
<comment type="caution">
    <text evidence="3">The sequence shown here is derived from an EMBL/GenBank/DDBJ whole genome shotgun (WGS) entry which is preliminary data.</text>
</comment>
<protein>
    <recommendedName>
        <fullName evidence="6">Cep57 centrosome microtubule-binding domain-containing protein</fullName>
    </recommendedName>
</protein>